<evidence type="ECO:0000313" key="2">
    <source>
        <dbReference type="Proteomes" id="UP001318682"/>
    </source>
</evidence>
<proteinExistence type="predicted"/>
<protein>
    <submittedName>
        <fullName evidence="1">Uncharacterized protein</fullName>
    </submittedName>
</protein>
<gene>
    <name evidence="1" type="ORF">ROLI_004520</name>
</gene>
<keyword evidence="2" id="KW-1185">Reference proteome</keyword>
<reference evidence="2" key="2">
    <citation type="submission" date="2024-01" db="EMBL/GenBank/DDBJ databases">
        <title>Roseobacter fucihabitans sp. nov., isolated from the brown alga Fucus spiralis.</title>
        <authorList>
            <person name="Hahnke S."/>
            <person name="Berger M."/>
            <person name="Schlingloff A."/>
            <person name="Athale I."/>
            <person name="Neumann-Schaal M."/>
            <person name="Adenaya A."/>
            <person name="Poehlein A."/>
            <person name="Daniel R."/>
            <person name="Pertersen J."/>
            <person name="Brinkhoff T."/>
        </authorList>
    </citation>
    <scope>NUCLEOTIDE SEQUENCE [LARGE SCALE GENOMIC DNA]</scope>
    <source>
        <strain evidence="2">B14</strain>
    </source>
</reference>
<sequence length="180" mass="20430">MNDKPGEGCHMQMKHPDTRRATIGDVMPNAVNMRIVVLLNDAYFGDRRGRSIREIKHMTGSRDLTKLKAEISLTEGEKVLPPSLAEYLLVEAAVLNIERDDNGQREHHIKDREYLCGDLLEPFDDPSCALTICPENNQWLIHTRDGAPWIYCFLPDGIAQAVLEKEPDLVEGIERSFPYS</sequence>
<dbReference type="Proteomes" id="UP001318682">
    <property type="component" value="Chromosome"/>
</dbReference>
<organism evidence="1 2">
    <name type="scientific">Roseobacter fucihabitans</name>
    <dbReference type="NCBI Taxonomy" id="1537242"/>
    <lineage>
        <taxon>Bacteria</taxon>
        <taxon>Pseudomonadati</taxon>
        <taxon>Pseudomonadota</taxon>
        <taxon>Alphaproteobacteria</taxon>
        <taxon>Rhodobacterales</taxon>
        <taxon>Roseobacteraceae</taxon>
        <taxon>Roseobacter</taxon>
    </lineage>
</organism>
<dbReference type="RefSeq" id="WP_222869414.1">
    <property type="nucleotide sequence ID" value="NZ_CP143423.1"/>
</dbReference>
<reference evidence="1 2" key="1">
    <citation type="submission" date="2015-07" db="EMBL/GenBank/DDBJ databases">
        <authorList>
            <person name="Voget S."/>
            <person name="Dogs M."/>
            <person name="Brinkhoff T.H."/>
            <person name="Daniel R."/>
        </authorList>
    </citation>
    <scope>NUCLEOTIDE SEQUENCE [LARGE SCALE GENOMIC DNA]</scope>
    <source>
        <strain evidence="1 2">B14</strain>
    </source>
</reference>
<evidence type="ECO:0000313" key="1">
    <source>
        <dbReference type="EMBL" id="WVX47385.1"/>
    </source>
</evidence>
<accession>A0ABZ2BPL2</accession>
<name>A0ABZ2BPL2_9RHOB</name>
<dbReference type="EMBL" id="CP143423">
    <property type="protein sequence ID" value="WVX47385.1"/>
    <property type="molecule type" value="Genomic_DNA"/>
</dbReference>